<evidence type="ECO:0000313" key="1">
    <source>
        <dbReference type="EMBL" id="KAL1516410.1"/>
    </source>
</evidence>
<sequence>MVCLDLGICITFKEVHLGAFKYFNYLYDKSKHGLKSNNNVLRLLQTMETFVAGKRSPGACENNRTLSNKYVYMSE</sequence>
<reference evidence="1 2" key="1">
    <citation type="submission" date="2024-05" db="EMBL/GenBank/DDBJ databases">
        <title>Genetic variation in Jamaican populations of the coffee berry borer (Hypothenemus hampei).</title>
        <authorList>
            <person name="Errbii M."/>
            <person name="Myrie A."/>
        </authorList>
    </citation>
    <scope>NUCLEOTIDE SEQUENCE [LARGE SCALE GENOMIC DNA]</scope>
    <source>
        <strain evidence="1">JA-Hopewell-2020-01-JO</strain>
        <tissue evidence="1">Whole body</tissue>
    </source>
</reference>
<gene>
    <name evidence="1" type="ORF">ABEB36_000328</name>
</gene>
<name>A0ABD1FBK6_HYPHA</name>
<organism evidence="1 2">
    <name type="scientific">Hypothenemus hampei</name>
    <name type="common">Coffee berry borer</name>
    <dbReference type="NCBI Taxonomy" id="57062"/>
    <lineage>
        <taxon>Eukaryota</taxon>
        <taxon>Metazoa</taxon>
        <taxon>Ecdysozoa</taxon>
        <taxon>Arthropoda</taxon>
        <taxon>Hexapoda</taxon>
        <taxon>Insecta</taxon>
        <taxon>Pterygota</taxon>
        <taxon>Neoptera</taxon>
        <taxon>Endopterygota</taxon>
        <taxon>Coleoptera</taxon>
        <taxon>Polyphaga</taxon>
        <taxon>Cucujiformia</taxon>
        <taxon>Curculionidae</taxon>
        <taxon>Scolytinae</taxon>
        <taxon>Hypothenemus</taxon>
    </lineage>
</organism>
<protein>
    <submittedName>
        <fullName evidence="1">Uncharacterized protein</fullName>
    </submittedName>
</protein>
<dbReference type="AlphaFoldDB" id="A0ABD1FBK6"/>
<keyword evidence="2" id="KW-1185">Reference proteome</keyword>
<accession>A0ABD1FBK6</accession>
<evidence type="ECO:0000313" key="2">
    <source>
        <dbReference type="Proteomes" id="UP001566132"/>
    </source>
</evidence>
<proteinExistence type="predicted"/>
<dbReference type="EMBL" id="JBDJPC010000001">
    <property type="protein sequence ID" value="KAL1516410.1"/>
    <property type="molecule type" value="Genomic_DNA"/>
</dbReference>
<dbReference type="Proteomes" id="UP001566132">
    <property type="component" value="Unassembled WGS sequence"/>
</dbReference>
<comment type="caution">
    <text evidence="1">The sequence shown here is derived from an EMBL/GenBank/DDBJ whole genome shotgun (WGS) entry which is preliminary data.</text>
</comment>